<reference evidence="4 5" key="1">
    <citation type="submission" date="2020-04" db="EMBL/GenBank/DDBJ databases">
        <authorList>
            <person name="Alioto T."/>
            <person name="Alioto T."/>
            <person name="Gomez Garrido J."/>
        </authorList>
    </citation>
    <scope>NUCLEOTIDE SEQUENCE [LARGE SCALE GENOMIC DNA]</scope>
</reference>
<dbReference type="InterPro" id="IPR039932">
    <property type="entry name" value="Spink4-like"/>
</dbReference>
<name>A0A8S1CDS8_9INSE</name>
<feature type="compositionally biased region" description="Pro residues" evidence="1">
    <location>
        <begin position="105"/>
        <end position="116"/>
    </location>
</feature>
<sequence length="175" mass="18712">MFVSKPLFILIATGLTLGICKPLGDDYFDNSESYEDLSASDDTSQSRPSRQWPSRPASATQPDNIFFPRPVDSSNNPLTSQPFNVGNNPDFSDIFGNGGNGNNPGFPPQNRPPPPQTGGGSSGCSCVSTEEYNPVCGSDNVTYSNPSKLTCAQRCGQQTSHAYYGTCRQVVSSRG</sequence>
<protein>
    <recommendedName>
        <fullName evidence="3">Kazal-like domain-containing protein</fullName>
    </recommendedName>
</protein>
<dbReference type="SMART" id="SM00280">
    <property type="entry name" value="KAZAL"/>
    <property type="match status" value="1"/>
</dbReference>
<dbReference type="Proteomes" id="UP000494165">
    <property type="component" value="Unassembled WGS sequence"/>
</dbReference>
<dbReference type="PANTHER" id="PTHR21179">
    <property type="entry name" value="SERINE-TYPE ENDOPEPTIDASE INHIBITOR"/>
    <property type="match status" value="1"/>
</dbReference>
<dbReference type="PANTHER" id="PTHR21179:SF1">
    <property type="entry name" value="KAZ1-TYPE SERINE PROTEASE INHIBITOR-LIKE PROTEIN TYPE EPSILON-RELATED"/>
    <property type="match status" value="1"/>
</dbReference>
<keyword evidence="5" id="KW-1185">Reference proteome</keyword>
<evidence type="ECO:0000256" key="1">
    <source>
        <dbReference type="SAM" id="MobiDB-lite"/>
    </source>
</evidence>
<feature type="compositionally biased region" description="Polar residues" evidence="1">
    <location>
        <begin position="72"/>
        <end position="90"/>
    </location>
</feature>
<dbReference type="AlphaFoldDB" id="A0A8S1CDS8"/>
<dbReference type="Pfam" id="PF07648">
    <property type="entry name" value="Kazal_2"/>
    <property type="match status" value="1"/>
</dbReference>
<comment type="caution">
    <text evidence="4">The sequence shown here is derived from an EMBL/GenBank/DDBJ whole genome shotgun (WGS) entry which is preliminary data.</text>
</comment>
<dbReference type="EMBL" id="CADEPI010000024">
    <property type="protein sequence ID" value="CAB3366309.1"/>
    <property type="molecule type" value="Genomic_DNA"/>
</dbReference>
<feature type="chain" id="PRO_5035909949" description="Kazal-like domain-containing protein" evidence="2">
    <location>
        <begin position="19"/>
        <end position="175"/>
    </location>
</feature>
<keyword evidence="2" id="KW-0732">Signal</keyword>
<dbReference type="CDD" id="cd00104">
    <property type="entry name" value="KAZAL_FS"/>
    <property type="match status" value="1"/>
</dbReference>
<evidence type="ECO:0000259" key="3">
    <source>
        <dbReference type="PROSITE" id="PS51465"/>
    </source>
</evidence>
<dbReference type="InterPro" id="IPR002350">
    <property type="entry name" value="Kazal_dom"/>
</dbReference>
<evidence type="ECO:0000256" key="2">
    <source>
        <dbReference type="SAM" id="SignalP"/>
    </source>
</evidence>
<proteinExistence type="predicted"/>
<evidence type="ECO:0000313" key="5">
    <source>
        <dbReference type="Proteomes" id="UP000494165"/>
    </source>
</evidence>
<dbReference type="Gene3D" id="3.30.60.30">
    <property type="match status" value="1"/>
</dbReference>
<dbReference type="GO" id="GO:0004867">
    <property type="term" value="F:serine-type endopeptidase inhibitor activity"/>
    <property type="evidence" value="ECO:0007669"/>
    <property type="project" value="InterPro"/>
</dbReference>
<feature type="compositionally biased region" description="Low complexity" evidence="1">
    <location>
        <begin position="45"/>
        <end position="59"/>
    </location>
</feature>
<evidence type="ECO:0000313" key="4">
    <source>
        <dbReference type="EMBL" id="CAB3366309.1"/>
    </source>
</evidence>
<feature type="signal peptide" evidence="2">
    <location>
        <begin position="1"/>
        <end position="18"/>
    </location>
</feature>
<feature type="region of interest" description="Disordered" evidence="1">
    <location>
        <begin position="34"/>
        <end position="124"/>
    </location>
</feature>
<dbReference type="OrthoDB" id="6475149at2759"/>
<organism evidence="4 5">
    <name type="scientific">Cloeon dipterum</name>
    <dbReference type="NCBI Taxonomy" id="197152"/>
    <lineage>
        <taxon>Eukaryota</taxon>
        <taxon>Metazoa</taxon>
        <taxon>Ecdysozoa</taxon>
        <taxon>Arthropoda</taxon>
        <taxon>Hexapoda</taxon>
        <taxon>Insecta</taxon>
        <taxon>Pterygota</taxon>
        <taxon>Palaeoptera</taxon>
        <taxon>Ephemeroptera</taxon>
        <taxon>Pisciforma</taxon>
        <taxon>Baetidae</taxon>
        <taxon>Cloeon</taxon>
    </lineage>
</organism>
<gene>
    <name evidence="4" type="ORF">CLODIP_2_CD01579</name>
</gene>
<dbReference type="PROSITE" id="PS51465">
    <property type="entry name" value="KAZAL_2"/>
    <property type="match status" value="1"/>
</dbReference>
<feature type="domain" description="Kazal-like" evidence="3">
    <location>
        <begin position="118"/>
        <end position="169"/>
    </location>
</feature>
<dbReference type="InterPro" id="IPR036058">
    <property type="entry name" value="Kazal_dom_sf"/>
</dbReference>
<dbReference type="SUPFAM" id="SSF100895">
    <property type="entry name" value="Kazal-type serine protease inhibitors"/>
    <property type="match status" value="1"/>
</dbReference>
<accession>A0A8S1CDS8</accession>